<dbReference type="SUPFAM" id="SSF47874">
    <property type="entry name" value="Annexin"/>
    <property type="match status" value="1"/>
</dbReference>
<evidence type="ECO:0000256" key="9">
    <source>
        <dbReference type="PROSITE-ProRule" id="PRU00333"/>
    </source>
</evidence>
<protein>
    <recommendedName>
        <fullName evidence="11">Hcy-binding domain-containing protein</fullName>
    </recommendedName>
</protein>
<dbReference type="PANTHER" id="PTHR46015">
    <property type="entry name" value="ZGC:172121"/>
    <property type="match status" value="1"/>
</dbReference>
<proteinExistence type="inferred from homology"/>
<feature type="compositionally biased region" description="Polar residues" evidence="10">
    <location>
        <begin position="569"/>
        <end position="587"/>
    </location>
</feature>
<keyword evidence="6" id="KW-0862">Zinc</keyword>
<evidence type="ECO:0000256" key="1">
    <source>
        <dbReference type="ARBA" id="ARBA00007831"/>
    </source>
</evidence>
<dbReference type="GO" id="GO:0033528">
    <property type="term" value="P:S-methylmethionine cycle"/>
    <property type="evidence" value="ECO:0007669"/>
    <property type="project" value="TreeGrafter"/>
</dbReference>
<dbReference type="Gene3D" id="1.10.220.10">
    <property type="entry name" value="Annexin"/>
    <property type="match status" value="2"/>
</dbReference>
<evidence type="ECO:0000256" key="7">
    <source>
        <dbReference type="ARBA" id="ARBA00023216"/>
    </source>
</evidence>
<reference evidence="12" key="1">
    <citation type="submission" date="2021-02" db="EMBL/GenBank/DDBJ databases">
        <authorList>
            <person name="Nowell W R."/>
        </authorList>
    </citation>
    <scope>NUCLEOTIDE SEQUENCE</scope>
</reference>
<keyword evidence="5" id="KW-0677">Repeat</keyword>
<evidence type="ECO:0000313" key="12">
    <source>
        <dbReference type="EMBL" id="CAF4123898.1"/>
    </source>
</evidence>
<keyword evidence="3" id="KW-0808">Transferase</keyword>
<evidence type="ECO:0000256" key="5">
    <source>
        <dbReference type="ARBA" id="ARBA00022737"/>
    </source>
</evidence>
<evidence type="ECO:0000256" key="3">
    <source>
        <dbReference type="ARBA" id="ARBA00022679"/>
    </source>
</evidence>
<evidence type="ECO:0000256" key="10">
    <source>
        <dbReference type="SAM" id="MobiDB-lite"/>
    </source>
</evidence>
<evidence type="ECO:0000256" key="6">
    <source>
        <dbReference type="ARBA" id="ARBA00022833"/>
    </source>
</evidence>
<keyword evidence="7" id="KW-0041">Annexin</keyword>
<dbReference type="AlphaFoldDB" id="A0A8S2R046"/>
<dbReference type="PROSITE" id="PS51897">
    <property type="entry name" value="ANNEXIN_2"/>
    <property type="match status" value="1"/>
</dbReference>
<dbReference type="PANTHER" id="PTHR46015:SF1">
    <property type="entry name" value="HOMOCYSTEINE S-METHYLTRANSFERASE-LIKE ISOFORM 1"/>
    <property type="match status" value="1"/>
</dbReference>
<feature type="domain" description="Hcy-binding" evidence="11">
    <location>
        <begin position="1"/>
        <end position="260"/>
    </location>
</feature>
<feature type="region of interest" description="Disordered" evidence="10">
    <location>
        <begin position="569"/>
        <end position="588"/>
    </location>
</feature>
<evidence type="ECO:0000256" key="8">
    <source>
        <dbReference type="ARBA" id="ARBA00034478"/>
    </source>
</evidence>
<dbReference type="GO" id="GO:0005544">
    <property type="term" value="F:calcium-dependent phospholipid binding"/>
    <property type="evidence" value="ECO:0007669"/>
    <property type="project" value="InterPro"/>
</dbReference>
<keyword evidence="4" id="KW-0479">Metal-binding</keyword>
<dbReference type="InterPro" id="IPR018502">
    <property type="entry name" value="Annexin_repeat"/>
</dbReference>
<gene>
    <name evidence="12" type="ORF">GIL414_LOCUS18182</name>
</gene>
<accession>A0A8S2R046</accession>
<dbReference type="GO" id="GO:0005509">
    <property type="term" value="F:calcium ion binding"/>
    <property type="evidence" value="ECO:0007669"/>
    <property type="project" value="InterPro"/>
</dbReference>
<comment type="similarity">
    <text evidence="1">Belongs to the annexin family.</text>
</comment>
<evidence type="ECO:0000256" key="2">
    <source>
        <dbReference type="ARBA" id="ARBA00022603"/>
    </source>
</evidence>
<dbReference type="InterPro" id="IPR037104">
    <property type="entry name" value="Annexin_sf"/>
</dbReference>
<organism evidence="12 13">
    <name type="scientific">Rotaria magnacalcarata</name>
    <dbReference type="NCBI Taxonomy" id="392030"/>
    <lineage>
        <taxon>Eukaryota</taxon>
        <taxon>Metazoa</taxon>
        <taxon>Spiralia</taxon>
        <taxon>Gnathifera</taxon>
        <taxon>Rotifera</taxon>
        <taxon>Eurotatoria</taxon>
        <taxon>Bdelloidea</taxon>
        <taxon>Philodinida</taxon>
        <taxon>Philodinidae</taxon>
        <taxon>Rotaria</taxon>
    </lineage>
</organism>
<comment type="caution">
    <text evidence="9">Lacks conserved residue(s) required for the propagation of feature annotation.</text>
</comment>
<dbReference type="EMBL" id="CAJOBJ010008885">
    <property type="protein sequence ID" value="CAF4123898.1"/>
    <property type="molecule type" value="Genomic_DNA"/>
</dbReference>
<dbReference type="GO" id="GO:0009086">
    <property type="term" value="P:methionine biosynthetic process"/>
    <property type="evidence" value="ECO:0007669"/>
    <property type="project" value="TreeGrafter"/>
</dbReference>
<dbReference type="GO" id="GO:0032259">
    <property type="term" value="P:methylation"/>
    <property type="evidence" value="ECO:0007669"/>
    <property type="project" value="UniProtKB-KW"/>
</dbReference>
<keyword evidence="2" id="KW-0489">Methyltransferase</keyword>
<dbReference type="Pfam" id="PF00191">
    <property type="entry name" value="Annexin"/>
    <property type="match status" value="1"/>
</dbReference>
<dbReference type="Gene3D" id="3.20.20.330">
    <property type="entry name" value="Homocysteine-binding-like domain"/>
    <property type="match status" value="1"/>
</dbReference>
<comment type="pathway">
    <text evidence="8">Amino-acid biosynthesis; L-methionine biosynthesis via de novo pathway.</text>
</comment>
<dbReference type="PROSITE" id="PS50970">
    <property type="entry name" value="HCY"/>
    <property type="match status" value="1"/>
</dbReference>
<comment type="caution">
    <text evidence="12">The sequence shown here is derived from an EMBL/GenBank/DDBJ whole genome shotgun (WGS) entry which is preliminary data.</text>
</comment>
<dbReference type="SUPFAM" id="SSF82282">
    <property type="entry name" value="Homocysteine S-methyltransferase"/>
    <property type="match status" value="1"/>
</dbReference>
<dbReference type="Proteomes" id="UP000681720">
    <property type="component" value="Unassembled WGS sequence"/>
</dbReference>
<sequence>MKHHQLSHEQAEEIMFNSVKIAQRVIDEEKAQCYVAGSIGPYGAMLCDGSEFNGWYTDSMTIEQFKDWHRPRLAILARAEPTFIAFETIPSKKEAEALAELLREFPNVKAWLSFNCQDSKLTAHGEPIEEAAASVCLKSPDQIIAVGVNCVHPETVVPLIKRMNNIDRDFIAYPNAGVIWDAEKQVSHHDMKKATTLVRSKTYESDLTKLDKRLPRQATVSSFGHASDFDYKRDTKFLSKIVKQCMTAHTLDLNYILHFLSNYTCEQRIILVRDLEFEYEYNLIDMVIERPESPMRSCTLAMLIEPIELYVRDFHDLLTHKQLKKTDYDITKKLVEILLPLDNDGIKKFKESYENLFESPVQKDIEIVQGSESIATNLLKQLLEGKRYEESGHSATIAKVIAKKLYEAGEGSPGIDYETFIKIFTHDAFSQLSAIFDMYEDKYGRPIQVAIEHEFQGKIEIECFQDMVEYVRLPSGYLAKVIRQALDKTPIDYVTLSRTIIGHEEKDLREIGLEYSKIYDETLDQTINSRVDILEIKRLLILIITHGHDITDDNNGQVHFDHSYGNNSTSAGSITQAAQPPTTTNGMRRNLSHEAFDKVVSVFKTMRTH</sequence>
<dbReference type="InterPro" id="IPR051486">
    <property type="entry name" value="Hcy_S-methyltransferase"/>
</dbReference>
<dbReference type="Pfam" id="PF02574">
    <property type="entry name" value="S-methyl_trans"/>
    <property type="match status" value="1"/>
</dbReference>
<evidence type="ECO:0000313" key="13">
    <source>
        <dbReference type="Proteomes" id="UP000681720"/>
    </source>
</evidence>
<evidence type="ECO:0000259" key="11">
    <source>
        <dbReference type="PROSITE" id="PS50970"/>
    </source>
</evidence>
<dbReference type="InterPro" id="IPR003726">
    <property type="entry name" value="HCY_dom"/>
</dbReference>
<evidence type="ECO:0000256" key="4">
    <source>
        <dbReference type="ARBA" id="ARBA00022723"/>
    </source>
</evidence>
<dbReference type="GO" id="GO:0008898">
    <property type="term" value="F:S-adenosylmethionine-homocysteine S-methyltransferase activity"/>
    <property type="evidence" value="ECO:0007669"/>
    <property type="project" value="TreeGrafter"/>
</dbReference>
<name>A0A8S2R046_9BILA</name>
<dbReference type="InterPro" id="IPR036589">
    <property type="entry name" value="HCY_dom_sf"/>
</dbReference>